<dbReference type="Pfam" id="PF00397">
    <property type="entry name" value="WW"/>
    <property type="match status" value="2"/>
</dbReference>
<keyword evidence="9 15" id="KW-0175">Coiled coil</keyword>
<dbReference type="CDD" id="cd00201">
    <property type="entry name" value="WW"/>
    <property type="match status" value="3"/>
</dbReference>
<dbReference type="PANTHER" id="PTHR15377:SF3">
    <property type="entry name" value="WW DOMAIN-CONTAINING PROTEIN"/>
    <property type="match status" value="1"/>
</dbReference>
<evidence type="ECO:0000256" key="14">
    <source>
        <dbReference type="ARBA" id="ARBA00078981"/>
    </source>
</evidence>
<dbReference type="FunFam" id="1.10.10.440:FF:000004">
    <property type="entry name" value="Transcription elongation regulator 1 like"/>
    <property type="match status" value="1"/>
</dbReference>
<feature type="compositionally biased region" description="Low complexity" evidence="16">
    <location>
        <begin position="451"/>
        <end position="468"/>
    </location>
</feature>
<dbReference type="FunFam" id="1.10.10.440:FF:000008">
    <property type="entry name" value="Transcription elongation regulator 1 (CA150)"/>
    <property type="match status" value="1"/>
</dbReference>
<dbReference type="SUPFAM" id="SSF51045">
    <property type="entry name" value="WW domain"/>
    <property type="match status" value="3"/>
</dbReference>
<organism evidence="19 20">
    <name type="scientific">Branchiostoma floridae</name>
    <name type="common">Florida lancelet</name>
    <name type="synonym">Amphioxus</name>
    <dbReference type="NCBI Taxonomy" id="7739"/>
    <lineage>
        <taxon>Eukaryota</taxon>
        <taxon>Metazoa</taxon>
        <taxon>Chordata</taxon>
        <taxon>Cephalochordata</taxon>
        <taxon>Leptocardii</taxon>
        <taxon>Amphioxiformes</taxon>
        <taxon>Branchiostomatidae</taxon>
        <taxon>Branchiostoma</taxon>
    </lineage>
</organism>
<dbReference type="Pfam" id="PF01846">
    <property type="entry name" value="FF"/>
    <property type="match status" value="6"/>
</dbReference>
<feature type="compositionally biased region" description="Basic and acidic residues" evidence="16">
    <location>
        <begin position="1"/>
        <end position="10"/>
    </location>
</feature>
<evidence type="ECO:0000313" key="20">
    <source>
        <dbReference type="RefSeq" id="XP_035674553.1"/>
    </source>
</evidence>
<evidence type="ECO:0000256" key="15">
    <source>
        <dbReference type="SAM" id="Coils"/>
    </source>
</evidence>
<feature type="region of interest" description="Disordered" evidence="16">
    <location>
        <begin position="576"/>
        <end position="623"/>
    </location>
</feature>
<feature type="compositionally biased region" description="Polar residues" evidence="16">
    <location>
        <begin position="11"/>
        <end position="21"/>
    </location>
</feature>
<feature type="compositionally biased region" description="Basic and acidic residues" evidence="16">
    <location>
        <begin position="494"/>
        <end position="525"/>
    </location>
</feature>
<gene>
    <name evidence="20" type="primary">LOC118414553</name>
</gene>
<keyword evidence="11" id="KW-0539">Nucleus</keyword>
<evidence type="ECO:0000256" key="4">
    <source>
        <dbReference type="ARBA" id="ARBA00022499"/>
    </source>
</evidence>
<evidence type="ECO:0000256" key="3">
    <source>
        <dbReference type="ARBA" id="ARBA00022491"/>
    </source>
</evidence>
<evidence type="ECO:0000256" key="10">
    <source>
        <dbReference type="ARBA" id="ARBA00023163"/>
    </source>
</evidence>
<dbReference type="FunFam" id="2.20.70.10:FF:000010">
    <property type="entry name" value="Transcription elongation regulator 1 (CA150)"/>
    <property type="match status" value="1"/>
</dbReference>
<evidence type="ECO:0000256" key="6">
    <source>
        <dbReference type="ARBA" id="ARBA00022737"/>
    </source>
</evidence>
<keyword evidence="4" id="KW-1017">Isopeptide bond</keyword>
<dbReference type="InterPro" id="IPR036020">
    <property type="entry name" value="WW_dom_sf"/>
</dbReference>
<feature type="domain" description="WW" evidence="17">
    <location>
        <begin position="535"/>
        <end position="564"/>
    </location>
</feature>
<dbReference type="PROSITE" id="PS51676">
    <property type="entry name" value="FF"/>
    <property type="match status" value="6"/>
</dbReference>
<dbReference type="OrthoDB" id="63972at2759"/>
<dbReference type="FunFam" id="1.10.10.440:FF:000010">
    <property type="entry name" value="Transcription elongation regulator 1 (CA150)"/>
    <property type="match status" value="1"/>
</dbReference>
<feature type="region of interest" description="Disordered" evidence="16">
    <location>
        <begin position="232"/>
        <end position="321"/>
    </location>
</feature>
<feature type="compositionally biased region" description="Pro residues" evidence="16">
    <location>
        <begin position="290"/>
        <end position="306"/>
    </location>
</feature>
<feature type="domain" description="FF" evidence="18">
    <location>
        <begin position="772"/>
        <end position="827"/>
    </location>
</feature>
<keyword evidence="19" id="KW-1185">Reference proteome</keyword>
<feature type="domain" description="WW" evidence="17">
    <location>
        <begin position="184"/>
        <end position="217"/>
    </location>
</feature>
<evidence type="ECO:0000259" key="18">
    <source>
        <dbReference type="PROSITE" id="PS51676"/>
    </source>
</evidence>
<dbReference type="RefSeq" id="XP_035674553.1">
    <property type="nucleotide sequence ID" value="XM_035818660.1"/>
</dbReference>
<dbReference type="FunFam" id="2.20.70.10:FF:000148">
    <property type="entry name" value="AFR317Cp"/>
    <property type="match status" value="1"/>
</dbReference>
<keyword evidence="5" id="KW-0597">Phosphoprotein</keyword>
<feature type="region of interest" description="Disordered" evidence="16">
    <location>
        <begin position="1"/>
        <end position="196"/>
    </location>
</feature>
<feature type="compositionally biased region" description="Pro residues" evidence="16">
    <location>
        <begin position="134"/>
        <end position="165"/>
    </location>
</feature>
<proteinExistence type="predicted"/>
<dbReference type="PRINTS" id="PR01217">
    <property type="entry name" value="PRICHEXTENSN"/>
</dbReference>
<feature type="region of interest" description="Disordered" evidence="16">
    <location>
        <begin position="451"/>
        <end position="533"/>
    </location>
</feature>
<dbReference type="SMART" id="SM00456">
    <property type="entry name" value="WW"/>
    <property type="match status" value="3"/>
</dbReference>
<dbReference type="KEGG" id="bfo:118414553"/>
<feature type="domain" description="FF" evidence="18">
    <location>
        <begin position="640"/>
        <end position="693"/>
    </location>
</feature>
<dbReference type="SMART" id="SM00441">
    <property type="entry name" value="FF"/>
    <property type="match status" value="6"/>
</dbReference>
<feature type="compositionally biased region" description="Pro residues" evidence="16">
    <location>
        <begin position="53"/>
        <end position="94"/>
    </location>
</feature>
<evidence type="ECO:0000256" key="9">
    <source>
        <dbReference type="ARBA" id="ARBA00023054"/>
    </source>
</evidence>
<feature type="domain" description="FF" evidence="18">
    <location>
        <begin position="705"/>
        <end position="760"/>
    </location>
</feature>
<evidence type="ECO:0000256" key="7">
    <source>
        <dbReference type="ARBA" id="ARBA00022843"/>
    </source>
</evidence>
<keyword evidence="6" id="KW-0677">Repeat</keyword>
<dbReference type="Gene3D" id="2.20.70.10">
    <property type="match status" value="3"/>
</dbReference>
<dbReference type="Proteomes" id="UP000001554">
    <property type="component" value="Chromosome 4"/>
</dbReference>
<protein>
    <recommendedName>
        <fullName evidence="12">Transcription elongation regulator 1</fullName>
    </recommendedName>
    <alternativeName>
        <fullName evidence="14">TATA box-binding protein-associated factor 2S</fullName>
    </alternativeName>
    <alternativeName>
        <fullName evidence="13">Transcription factor CA150</fullName>
    </alternativeName>
</protein>
<feature type="compositionally biased region" description="Pro residues" evidence="16">
    <location>
        <begin position="101"/>
        <end position="126"/>
    </location>
</feature>
<keyword evidence="8" id="KW-0805">Transcription regulation</keyword>
<dbReference type="PROSITE" id="PS01159">
    <property type="entry name" value="WW_DOMAIN_1"/>
    <property type="match status" value="2"/>
</dbReference>
<reference evidence="20" key="2">
    <citation type="submission" date="2025-08" db="UniProtKB">
        <authorList>
            <consortium name="RefSeq"/>
        </authorList>
    </citation>
    <scope>IDENTIFICATION</scope>
    <source>
        <strain evidence="20">S238N-H82</strain>
        <tissue evidence="20">Testes</tissue>
    </source>
</reference>
<dbReference type="FunFam" id="1.10.10.440:FF:000001">
    <property type="entry name" value="Transcription elongation regulator 1 like"/>
    <property type="match status" value="1"/>
</dbReference>
<dbReference type="GeneID" id="118414553"/>
<dbReference type="InterPro" id="IPR045148">
    <property type="entry name" value="TCRG1-like"/>
</dbReference>
<evidence type="ECO:0000256" key="5">
    <source>
        <dbReference type="ARBA" id="ARBA00022553"/>
    </source>
</evidence>
<feature type="region of interest" description="Disordered" evidence="16">
    <location>
        <begin position="831"/>
        <end position="856"/>
    </location>
</feature>
<sequence length="1087" mass="124023">MAGEQAKEGEATQNTQQTEVPTESRPDVPPQEQSQRPRGPAMGGPRGLRPPLNRMPPPRFRGPPGPGLPLVRGPPPLRGPMPMMRGPPPPPGPPGRYLRPPFDPNFPPMPPPPGGMPPPGMPPPPMQVGLMRPPMMPPPMPGMPPPMIPPPGQPPPNMQPPPMQPPATASTTQASPSAQPPTLDPNQEIWVENKTPEGKVYYYNARSRESTWTKPANVKIIQQSELQALAAQATSASTTGTPSNVTASPTTSTAPATTTSTQAPPQPAQAVTQAPAVPPTQPATTAPAQIAPPQPTLALTQPPPMLPVHGQHPPGLPTMGHMIHQAMPPMMPPFRMPIPGMMPMPGMPDVAFLRPELIEGKIRHPLGGTAVLRRYRIHAGPLVDGMPLPGMVPHGMPPGMFPPQVAPQVALLNGEWSEHRNADGRTYYYNHRTMESTWEKPKDLQNAIDATNQQAASPTAATTAAGPEAAKEEEKKDGEQSQEEKMDTEEGAEEDKKEGDESEGEKKEEVEHEQTEEEKAREKAKPVATQGVPGTPWCIVWTGDERVFFYNPTTRLSLWERPEELLGRTDVDRLIMEPPHVKKDEEAGIKNKNDETSEEEPKLKKKKLEDEKKPSDVDPEKEAAMEAEIKAARERAIVPLDIRMKQFRDMLLERGVSAFSTWDKELHKIVFDPRYLLLNNKERKQVFEQYVKQRAEDERKEKRSKLKEAKEEFVQLMEEAKISAKTSFSEFAMKNGKDHRFKAIEKMRDREALFSEFMTTLRKKEKETSRSRAEKVKQDFTDLLKEQNVDKYSRWSKVKDKVESDSRYKAVDSSHLREEWFKMYVETKAKEEDAEKEREKERQRRAEESLKERQREVQKERSELIREVDREREQHKRDEATQHFKALLADMVRNADANWRETRRQLRKDHRWELANLLDRDEKEKLFNEHIDMLTKKKREQFKQLLDETSEVHVRDQQITLMSSWKEVRKIIKDDPRFSKFSSSDRKREREFNDYIRDKFVAAKADFRTLLKETKFITYKSKRLFEDTDGHHLKDVEKLLEKDKRYLVLDCVPEERRKLLMSYIEDLDRRGPPPPPTASEPTRRTVK</sequence>
<feature type="domain" description="FF" evidence="18">
    <location>
        <begin position="935"/>
        <end position="998"/>
    </location>
</feature>
<evidence type="ECO:0000259" key="17">
    <source>
        <dbReference type="PROSITE" id="PS50020"/>
    </source>
</evidence>
<feature type="compositionally biased region" description="Low complexity" evidence="16">
    <location>
        <begin position="232"/>
        <end position="275"/>
    </location>
</feature>
<reference evidence="19" key="1">
    <citation type="journal article" date="2020" name="Nat. Ecol. Evol.">
        <title>Deeply conserved synteny resolves early events in vertebrate evolution.</title>
        <authorList>
            <person name="Simakov O."/>
            <person name="Marletaz F."/>
            <person name="Yue J.X."/>
            <person name="O'Connell B."/>
            <person name="Jenkins J."/>
            <person name="Brandt A."/>
            <person name="Calef R."/>
            <person name="Tung C.H."/>
            <person name="Huang T.K."/>
            <person name="Schmutz J."/>
            <person name="Satoh N."/>
            <person name="Yu J.K."/>
            <person name="Putnam N.H."/>
            <person name="Green R.E."/>
            <person name="Rokhsar D.S."/>
        </authorList>
    </citation>
    <scope>NUCLEOTIDE SEQUENCE [LARGE SCALE GENOMIC DNA]</scope>
    <source>
        <strain evidence="19">S238N-H82</strain>
    </source>
</reference>
<keyword evidence="7" id="KW-0832">Ubl conjugation</keyword>
<evidence type="ECO:0000256" key="2">
    <source>
        <dbReference type="ARBA" id="ARBA00022481"/>
    </source>
</evidence>
<keyword evidence="2" id="KW-0488">Methylation</keyword>
<feature type="coiled-coil region" evidence="15">
    <location>
        <begin position="692"/>
        <end position="726"/>
    </location>
</feature>
<evidence type="ECO:0000256" key="11">
    <source>
        <dbReference type="ARBA" id="ARBA00023242"/>
    </source>
</evidence>
<dbReference type="AlphaFoldDB" id="A0A9J7L274"/>
<evidence type="ECO:0000256" key="8">
    <source>
        <dbReference type="ARBA" id="ARBA00023015"/>
    </source>
</evidence>
<dbReference type="OMA" id="MMNGPIG"/>
<dbReference type="InterPro" id="IPR036517">
    <property type="entry name" value="FF_domain_sf"/>
</dbReference>
<feature type="compositionally biased region" description="Basic and acidic residues" evidence="16">
    <location>
        <begin position="469"/>
        <end position="485"/>
    </location>
</feature>
<name>A0A9J7L274_BRAFL</name>
<evidence type="ECO:0000256" key="16">
    <source>
        <dbReference type="SAM" id="MobiDB-lite"/>
    </source>
</evidence>
<feature type="domain" description="FF" evidence="18">
    <location>
        <begin position="877"/>
        <end position="933"/>
    </location>
</feature>
<keyword evidence="10" id="KW-0804">Transcription</keyword>
<dbReference type="GO" id="GO:0005634">
    <property type="term" value="C:nucleus"/>
    <property type="evidence" value="ECO:0000318"/>
    <property type="project" value="GO_Central"/>
</dbReference>
<dbReference type="FunFam" id="1.10.10.440:FF:000005">
    <property type="entry name" value="Transcription elongation regulator 1 (CA150)"/>
    <property type="match status" value="1"/>
</dbReference>
<accession>A0A9J7L274</accession>
<evidence type="ECO:0000256" key="13">
    <source>
        <dbReference type="ARBA" id="ARBA00075955"/>
    </source>
</evidence>
<evidence type="ECO:0000256" key="12">
    <source>
        <dbReference type="ARBA" id="ARBA00072019"/>
    </source>
</evidence>
<dbReference type="Pfam" id="PF23517">
    <property type="entry name" value="WW_TCERG1"/>
    <property type="match status" value="1"/>
</dbReference>
<dbReference type="SUPFAM" id="SSF81698">
    <property type="entry name" value="FF domain"/>
    <property type="match status" value="5"/>
</dbReference>
<feature type="domain" description="WW" evidence="17">
    <location>
        <begin position="410"/>
        <end position="443"/>
    </location>
</feature>
<keyword evidence="3" id="KW-0678">Repressor</keyword>
<feature type="compositionally biased region" description="Low complexity" evidence="16">
    <location>
        <begin position="166"/>
        <end position="177"/>
    </location>
</feature>
<dbReference type="GO" id="GO:0070063">
    <property type="term" value="F:RNA polymerase binding"/>
    <property type="evidence" value="ECO:0000318"/>
    <property type="project" value="GO_Central"/>
</dbReference>
<comment type="subcellular location">
    <subcellularLocation>
        <location evidence="1">Nucleus</location>
    </subcellularLocation>
</comment>
<feature type="domain" description="FF" evidence="18">
    <location>
        <begin position="999"/>
        <end position="1066"/>
    </location>
</feature>
<evidence type="ECO:0000313" key="19">
    <source>
        <dbReference type="Proteomes" id="UP000001554"/>
    </source>
</evidence>
<evidence type="ECO:0000256" key="1">
    <source>
        <dbReference type="ARBA" id="ARBA00004123"/>
    </source>
</evidence>
<dbReference type="Gene3D" id="1.10.10.440">
    <property type="entry name" value="FF domain"/>
    <property type="match status" value="6"/>
</dbReference>
<dbReference type="InterPro" id="IPR002713">
    <property type="entry name" value="FF_domain"/>
</dbReference>
<dbReference type="InterPro" id="IPR001202">
    <property type="entry name" value="WW_dom"/>
</dbReference>
<dbReference type="GO" id="GO:0003712">
    <property type="term" value="F:transcription coregulator activity"/>
    <property type="evidence" value="ECO:0000318"/>
    <property type="project" value="GO_Central"/>
</dbReference>
<feature type="region of interest" description="Disordered" evidence="16">
    <location>
        <begin position="1065"/>
        <end position="1087"/>
    </location>
</feature>
<dbReference type="InterPro" id="IPR057565">
    <property type="entry name" value="WW_TCRG1_3rd"/>
</dbReference>
<dbReference type="FunFam" id="1.10.10.440:FF:000006">
    <property type="entry name" value="Transcription elongation regulator 1 (CA150)"/>
    <property type="match status" value="1"/>
</dbReference>
<dbReference type="PROSITE" id="PS50020">
    <property type="entry name" value="WW_DOMAIN_2"/>
    <property type="match status" value="3"/>
</dbReference>
<dbReference type="PANTHER" id="PTHR15377">
    <property type="entry name" value="TRANSCRIPTION ELONGATION REGULATOR 1"/>
    <property type="match status" value="1"/>
</dbReference>